<dbReference type="PANTHER" id="PTHR32089:SF120">
    <property type="entry name" value="METHYL-ACCEPTING CHEMOTAXIS PROTEIN TLPQ"/>
    <property type="match status" value="1"/>
</dbReference>
<dbReference type="GO" id="GO:0007165">
    <property type="term" value="P:signal transduction"/>
    <property type="evidence" value="ECO:0007669"/>
    <property type="project" value="UniProtKB-KW"/>
</dbReference>
<evidence type="ECO:0000256" key="4">
    <source>
        <dbReference type="ARBA" id="ARBA00022989"/>
    </source>
</evidence>
<evidence type="ECO:0000259" key="12">
    <source>
        <dbReference type="PROSITE" id="PS50885"/>
    </source>
</evidence>
<keyword evidence="14" id="KW-1185">Reference proteome</keyword>
<dbReference type="SMART" id="SM00283">
    <property type="entry name" value="MA"/>
    <property type="match status" value="1"/>
</dbReference>
<dbReference type="PRINTS" id="PR00260">
    <property type="entry name" value="CHEMTRNSDUCR"/>
</dbReference>
<evidence type="ECO:0000256" key="7">
    <source>
        <dbReference type="ARBA" id="ARBA00029447"/>
    </source>
</evidence>
<dbReference type="SMART" id="SM01049">
    <property type="entry name" value="Cache_2"/>
    <property type="match status" value="1"/>
</dbReference>
<dbReference type="FunFam" id="1.10.287.950:FF:000001">
    <property type="entry name" value="Methyl-accepting chemotaxis sensory transducer"/>
    <property type="match status" value="1"/>
</dbReference>
<dbReference type="CDD" id="cd06225">
    <property type="entry name" value="HAMP"/>
    <property type="match status" value="1"/>
</dbReference>
<feature type="domain" description="HAMP" evidence="12">
    <location>
        <begin position="210"/>
        <end position="262"/>
    </location>
</feature>
<dbReference type="InterPro" id="IPR003660">
    <property type="entry name" value="HAMP_dom"/>
</dbReference>
<dbReference type="PROSITE" id="PS50111">
    <property type="entry name" value="CHEMOTAXIS_TRANSDUC_2"/>
    <property type="match status" value="1"/>
</dbReference>
<dbReference type="InterPro" id="IPR004090">
    <property type="entry name" value="Chemotax_Me-accpt_rcpt"/>
</dbReference>
<dbReference type="Gene3D" id="1.10.287.950">
    <property type="entry name" value="Methyl-accepting chemotaxis protein"/>
    <property type="match status" value="1"/>
</dbReference>
<evidence type="ECO:0000256" key="1">
    <source>
        <dbReference type="ARBA" id="ARBA00004651"/>
    </source>
</evidence>
<evidence type="ECO:0000313" key="14">
    <source>
        <dbReference type="Proteomes" id="UP000182769"/>
    </source>
</evidence>
<dbReference type="InterPro" id="IPR033480">
    <property type="entry name" value="sCache_2"/>
</dbReference>
<dbReference type="PROSITE" id="PS50885">
    <property type="entry name" value="HAMP"/>
    <property type="match status" value="1"/>
</dbReference>
<dbReference type="PANTHER" id="PTHR32089">
    <property type="entry name" value="METHYL-ACCEPTING CHEMOTAXIS PROTEIN MCPB"/>
    <property type="match status" value="1"/>
</dbReference>
<gene>
    <name evidence="13" type="ORF">Ga0061065_10858</name>
</gene>
<feature type="domain" description="Methyl-accepting transducer" evidence="11">
    <location>
        <begin position="267"/>
        <end position="503"/>
    </location>
</feature>
<dbReference type="AlphaFoldDB" id="A0A0K6IN88"/>
<name>A0A0K6IN88_9GAMM</name>
<dbReference type="Pfam" id="PF17200">
    <property type="entry name" value="sCache_2"/>
    <property type="match status" value="1"/>
</dbReference>
<organism evidence="13 14">
    <name type="scientific">Marinomonas fungiae</name>
    <dbReference type="NCBI Taxonomy" id="1137284"/>
    <lineage>
        <taxon>Bacteria</taxon>
        <taxon>Pseudomonadati</taxon>
        <taxon>Pseudomonadota</taxon>
        <taxon>Gammaproteobacteria</taxon>
        <taxon>Oceanospirillales</taxon>
        <taxon>Oceanospirillaceae</taxon>
        <taxon>Marinomonas</taxon>
    </lineage>
</organism>
<dbReference type="STRING" id="1137284.GCA_001418205_02580"/>
<keyword evidence="6 8" id="KW-0807">Transducer</keyword>
<dbReference type="RefSeq" id="WP_055463641.1">
    <property type="nucleotide sequence ID" value="NZ_CYHG01000008.1"/>
</dbReference>
<dbReference type="OrthoDB" id="6376221at2"/>
<feature type="transmembrane region" description="Helical" evidence="10">
    <location>
        <begin position="12"/>
        <end position="32"/>
    </location>
</feature>
<dbReference type="InterPro" id="IPR004089">
    <property type="entry name" value="MCPsignal_dom"/>
</dbReference>
<dbReference type="GO" id="GO:0006935">
    <property type="term" value="P:chemotaxis"/>
    <property type="evidence" value="ECO:0007669"/>
    <property type="project" value="InterPro"/>
</dbReference>
<dbReference type="Pfam" id="PF00672">
    <property type="entry name" value="HAMP"/>
    <property type="match status" value="1"/>
</dbReference>
<comment type="similarity">
    <text evidence="7">Belongs to the methyl-accepting chemotaxis (MCP) protein family.</text>
</comment>
<evidence type="ECO:0000256" key="10">
    <source>
        <dbReference type="SAM" id="Phobius"/>
    </source>
</evidence>
<dbReference type="CDD" id="cd11386">
    <property type="entry name" value="MCP_signal"/>
    <property type="match status" value="1"/>
</dbReference>
<keyword evidence="5 10" id="KW-0472">Membrane</keyword>
<evidence type="ECO:0000256" key="5">
    <source>
        <dbReference type="ARBA" id="ARBA00023136"/>
    </source>
</evidence>
<sequence>MNIANIKVSRKLWGLITILVSLLVIFEVDAYYSQYQSALNDRKAQVKEQVENAFSLLQYYHDQAPVIGETQAKEQALKALAALRYGDGGYFWINDYQHTLLMHPLKPQLNGKDVTNTKDASGNFHWQAMVSVVKQNGEGYVEYTYKGPQVDTPEDKVSYVKGLKDWGWIVGSGVFYTDVQQAFWADVKISAAIESILVLLALTLSCFTVRGIVRPLKTVTDHLQVVASGDMTTHLELNRKDEIGILADSANQVSRSLGATLGNVANAIEELQTVSLQMRSNTVNTKQGMDAQFSEVEKVAAAMNEMSYSIRDVAGNAKDTANATQLVQETTRSSSTDLNETNQNIQSLTQNVEGANKVIIELLSQTKEIESVLGVIGDISEQTNLLALNAAIEAARAGEQGRGFAVVADEVRTLAGRTQSSTVEIRQIIEKLQQQSSEASNSMAASTKQAELSAERMRHASENLASTLSQVDEVSNSSVQIASAAEQQGQVAEEINSNLMGIREVSERVLHEAEEVAQGSEMIANMADSLRSQIHKFRFN</sequence>
<dbReference type="EMBL" id="CYHG01000008">
    <property type="protein sequence ID" value="CUB04772.1"/>
    <property type="molecule type" value="Genomic_DNA"/>
</dbReference>
<dbReference type="GO" id="GO:0004888">
    <property type="term" value="F:transmembrane signaling receptor activity"/>
    <property type="evidence" value="ECO:0007669"/>
    <property type="project" value="InterPro"/>
</dbReference>
<accession>A0A0K6IN88</accession>
<evidence type="ECO:0000256" key="3">
    <source>
        <dbReference type="ARBA" id="ARBA00022692"/>
    </source>
</evidence>
<evidence type="ECO:0000259" key="11">
    <source>
        <dbReference type="PROSITE" id="PS50111"/>
    </source>
</evidence>
<evidence type="ECO:0000256" key="8">
    <source>
        <dbReference type="PROSITE-ProRule" id="PRU00284"/>
    </source>
</evidence>
<feature type="coiled-coil region" evidence="9">
    <location>
        <begin position="338"/>
        <end position="365"/>
    </location>
</feature>
<keyword evidence="9" id="KW-0175">Coiled coil</keyword>
<evidence type="ECO:0000313" key="13">
    <source>
        <dbReference type="EMBL" id="CUB04772.1"/>
    </source>
</evidence>
<dbReference type="SUPFAM" id="SSF58104">
    <property type="entry name" value="Methyl-accepting chemotaxis protein (MCP) signaling domain"/>
    <property type="match status" value="1"/>
</dbReference>
<dbReference type="Gene3D" id="3.30.450.20">
    <property type="entry name" value="PAS domain"/>
    <property type="match status" value="1"/>
</dbReference>
<comment type="subcellular location">
    <subcellularLocation>
        <location evidence="1">Cell membrane</location>
        <topology evidence="1">Multi-pass membrane protein</topology>
    </subcellularLocation>
</comment>
<keyword evidence="3 10" id="KW-0812">Transmembrane</keyword>
<evidence type="ECO:0000256" key="2">
    <source>
        <dbReference type="ARBA" id="ARBA00022475"/>
    </source>
</evidence>
<evidence type="ECO:0000256" key="6">
    <source>
        <dbReference type="ARBA" id="ARBA00023224"/>
    </source>
</evidence>
<keyword evidence="2" id="KW-1003">Cell membrane</keyword>
<dbReference type="GO" id="GO:0005886">
    <property type="term" value="C:plasma membrane"/>
    <property type="evidence" value="ECO:0007669"/>
    <property type="project" value="UniProtKB-SubCell"/>
</dbReference>
<dbReference type="Pfam" id="PF00015">
    <property type="entry name" value="MCPsignal"/>
    <property type="match status" value="1"/>
</dbReference>
<reference evidence="14" key="1">
    <citation type="submission" date="2015-08" db="EMBL/GenBank/DDBJ databases">
        <authorList>
            <person name="Varghese N."/>
        </authorList>
    </citation>
    <scope>NUCLEOTIDE SEQUENCE [LARGE SCALE GENOMIC DNA]</scope>
    <source>
        <strain evidence="14">JCM 18476</strain>
    </source>
</reference>
<evidence type="ECO:0000256" key="9">
    <source>
        <dbReference type="SAM" id="Coils"/>
    </source>
</evidence>
<proteinExistence type="inferred from homology"/>
<dbReference type="SMART" id="SM00304">
    <property type="entry name" value="HAMP"/>
    <property type="match status" value="1"/>
</dbReference>
<keyword evidence="4 10" id="KW-1133">Transmembrane helix</keyword>
<protein>
    <submittedName>
        <fullName evidence="13">Methyl-accepting chemotaxis sensory transducer with Cache sensor</fullName>
    </submittedName>
</protein>
<dbReference type="Proteomes" id="UP000182769">
    <property type="component" value="Unassembled WGS sequence"/>
</dbReference>